<dbReference type="InterPro" id="IPR000086">
    <property type="entry name" value="NUDIX_hydrolase_dom"/>
</dbReference>
<dbReference type="PANTHER" id="PTHR10885:SF0">
    <property type="entry name" value="ISOPENTENYL-DIPHOSPHATE DELTA-ISOMERASE"/>
    <property type="match status" value="1"/>
</dbReference>
<keyword evidence="1" id="KW-0378">Hydrolase</keyword>
<dbReference type="Pfam" id="PF01636">
    <property type="entry name" value="APH"/>
    <property type="match status" value="1"/>
</dbReference>
<reference evidence="3 4" key="1">
    <citation type="journal article" date="2019" name="Int. J. Syst. Evol. Microbiol.">
        <title>The Global Catalogue of Microorganisms (GCM) 10K type strain sequencing project: providing services to taxonomists for standard genome sequencing and annotation.</title>
        <authorList>
            <consortium name="The Broad Institute Genomics Platform"/>
            <consortium name="The Broad Institute Genome Sequencing Center for Infectious Disease"/>
            <person name="Wu L."/>
            <person name="Ma J."/>
        </authorList>
    </citation>
    <scope>NUCLEOTIDE SEQUENCE [LARGE SCALE GENOMIC DNA]</scope>
    <source>
        <strain evidence="3 4">JCM 14283</strain>
    </source>
</reference>
<dbReference type="PROSITE" id="PS00893">
    <property type="entry name" value="NUDIX_BOX"/>
    <property type="match status" value="1"/>
</dbReference>
<dbReference type="SUPFAM" id="SSF55811">
    <property type="entry name" value="Nudix"/>
    <property type="match status" value="1"/>
</dbReference>
<feature type="domain" description="Nudix hydrolase" evidence="2">
    <location>
        <begin position="30"/>
        <end position="158"/>
    </location>
</feature>
<dbReference type="PANTHER" id="PTHR10885">
    <property type="entry name" value="ISOPENTENYL-DIPHOSPHATE DELTA-ISOMERASE"/>
    <property type="match status" value="1"/>
</dbReference>
<protein>
    <recommendedName>
        <fullName evidence="2">Nudix hydrolase domain-containing protein</fullName>
    </recommendedName>
</protein>
<evidence type="ECO:0000313" key="4">
    <source>
        <dbReference type="Proteomes" id="UP001501285"/>
    </source>
</evidence>
<dbReference type="Pfam" id="PF00293">
    <property type="entry name" value="NUDIX"/>
    <property type="match status" value="1"/>
</dbReference>
<proteinExistence type="predicted"/>
<evidence type="ECO:0000313" key="3">
    <source>
        <dbReference type="EMBL" id="GAA2034822.1"/>
    </source>
</evidence>
<dbReference type="InterPro" id="IPR002575">
    <property type="entry name" value="Aminoglycoside_PTrfase"/>
</dbReference>
<dbReference type="Proteomes" id="UP001501285">
    <property type="component" value="Unassembled WGS sequence"/>
</dbReference>
<gene>
    <name evidence="3" type="ORF">GCM10009740_26870</name>
</gene>
<dbReference type="SUPFAM" id="SSF56112">
    <property type="entry name" value="Protein kinase-like (PK-like)"/>
    <property type="match status" value="1"/>
</dbReference>
<dbReference type="RefSeq" id="WP_343992135.1">
    <property type="nucleotide sequence ID" value="NZ_BAAANB010000021.1"/>
</dbReference>
<dbReference type="EMBL" id="BAAANB010000021">
    <property type="protein sequence ID" value="GAA2034822.1"/>
    <property type="molecule type" value="Genomic_DNA"/>
</dbReference>
<evidence type="ECO:0000256" key="1">
    <source>
        <dbReference type="ARBA" id="ARBA00022801"/>
    </source>
</evidence>
<dbReference type="InterPro" id="IPR015797">
    <property type="entry name" value="NUDIX_hydrolase-like_dom_sf"/>
</dbReference>
<dbReference type="InterPro" id="IPR011009">
    <property type="entry name" value="Kinase-like_dom_sf"/>
</dbReference>
<comment type="caution">
    <text evidence="3">The sequence shown here is derived from an EMBL/GenBank/DDBJ whole genome shotgun (WGS) entry which is preliminary data.</text>
</comment>
<sequence length="439" mass="47711">MADDEEVALYAPTGEVVGAAPRSVVRARNLGHAASSVVVRDPMGRVYLHRRTTTKDVYPGLLDFAAGGVVLAGEDPAVGAVREVEEELGVAGVPLEPHGSTHYADEHTDYVAVQFVTTWDGPIRWQPEEVSWGEWVTVEELVRRLDEEPATVVPDSCAVWSSTVRSWHADRVLLEQGWDNMTTLVEGRWVDRVGRRPEAESALLAEVRLLAVLADGLPLEVPRPVVLDRHPVRVRHTLVAGTAVDPPSLTAADGRHFARFLVALHATRPALAAEVGCPAAADDHAHRAARVARFRDVVLPALPAAVRPAGESLLKRVATVREQALCHGDLVAEHVLGHDGHLSGVIDWGDARVTDPALDLAWALNASSEPFAQAVADGVGATANLRARSRAWWALTPWFEVEHGLERRLERQGHGDADGQQLDGALRVLVDRLRWWQGG</sequence>
<evidence type="ECO:0000259" key="2">
    <source>
        <dbReference type="PROSITE" id="PS51462"/>
    </source>
</evidence>
<dbReference type="PROSITE" id="PS51462">
    <property type="entry name" value="NUDIX"/>
    <property type="match status" value="1"/>
</dbReference>
<dbReference type="Gene3D" id="3.90.79.10">
    <property type="entry name" value="Nucleoside Triphosphate Pyrophosphohydrolase"/>
    <property type="match status" value="1"/>
</dbReference>
<dbReference type="CDD" id="cd04697">
    <property type="entry name" value="NUDIX_Hydrolase"/>
    <property type="match status" value="1"/>
</dbReference>
<organism evidence="3 4">
    <name type="scientific">Terrabacter terrae</name>
    <dbReference type="NCBI Taxonomy" id="318434"/>
    <lineage>
        <taxon>Bacteria</taxon>
        <taxon>Bacillati</taxon>
        <taxon>Actinomycetota</taxon>
        <taxon>Actinomycetes</taxon>
        <taxon>Micrococcales</taxon>
        <taxon>Intrasporangiaceae</taxon>
        <taxon>Terrabacter</taxon>
    </lineage>
</organism>
<dbReference type="Gene3D" id="3.30.200.20">
    <property type="entry name" value="Phosphorylase Kinase, domain 1"/>
    <property type="match status" value="1"/>
</dbReference>
<dbReference type="InterPro" id="IPR020084">
    <property type="entry name" value="NUDIX_hydrolase_CS"/>
</dbReference>
<name>A0ABN2UDS4_9MICO</name>
<dbReference type="Gene3D" id="3.90.1200.10">
    <property type="match status" value="1"/>
</dbReference>
<keyword evidence="4" id="KW-1185">Reference proteome</keyword>
<accession>A0ABN2UDS4</accession>